<evidence type="ECO:0000313" key="13">
    <source>
        <dbReference type="EMBL" id="OAT59855.1"/>
    </source>
</evidence>
<dbReference type="NCBIfam" id="NF007929">
    <property type="entry name" value="PRK10644.1"/>
    <property type="match status" value="1"/>
</dbReference>
<evidence type="ECO:0000256" key="3">
    <source>
        <dbReference type="ARBA" id="ARBA00021069"/>
    </source>
</evidence>
<dbReference type="PANTHER" id="PTHR42770:SF18">
    <property type="entry name" value="ARGININE_AGMATINE ANTIPORTER"/>
    <property type="match status" value="1"/>
</dbReference>
<protein>
    <recommendedName>
        <fullName evidence="3">Arginine/agmatine antiporter</fullName>
    </recommendedName>
</protein>
<sequence length="455" mass="47697">MSSDSESHKVGLIPVTLMVSGNIMGSGVFLLPANLASTGGIAIYGWLVTIIGALALSMVYAKMSSLDPSPGGSYAYVRRSFGPFLGYQTNVLYWLACWVGNIAMVVIGVGYLSYFFPILKDPMVLTITCVVVLWIFVLLNIVGPQMITRVQAVATVLALIPIVGIAVFGWFWFRGETYMAAWNVSGQGTFGAIQSTLSVTLWSFIGVESASVAAGVVKNPKRNVPIATIGGVLIAAVCYVLSTTAIMGMIPNAALRVSASPFGDAARMALGNTAGAVVSFCAAAGCLGSLGGWTLLAGQTAKAAADDGLFPPIFAKVNKAGTPVAGLLIVGVLMTICQFGSISPNAAKEFGLVSSVSVIFTLVPYLYTCAALLLLGHGHFGKARPVYLAIVSIAFVYCIWAVVGSGAQEVMWSFVVLMVITALYALNYNRQHKNPYPLDNTNPDGSLKASAKNPS</sequence>
<evidence type="ECO:0000256" key="8">
    <source>
        <dbReference type="ARBA" id="ARBA00022692"/>
    </source>
</evidence>
<dbReference type="PANTHER" id="PTHR42770">
    <property type="entry name" value="AMINO ACID TRANSPORTER-RELATED"/>
    <property type="match status" value="1"/>
</dbReference>
<feature type="transmembrane region" description="Helical" evidence="12">
    <location>
        <begin position="122"/>
        <end position="141"/>
    </location>
</feature>
<dbReference type="FunFam" id="1.20.1740.10:FF:000011">
    <property type="entry name" value="Arginine/agmatine antiporter"/>
    <property type="match status" value="1"/>
</dbReference>
<dbReference type="Gene3D" id="1.20.1740.10">
    <property type="entry name" value="Amino acid/polyamine transporter I"/>
    <property type="match status" value="1"/>
</dbReference>
<dbReference type="EMBL" id="LXEX01000022">
    <property type="protein sequence ID" value="OAT59855.1"/>
    <property type="molecule type" value="Genomic_DNA"/>
</dbReference>
<dbReference type="Pfam" id="PF13520">
    <property type="entry name" value="AA_permease_2"/>
    <property type="match status" value="1"/>
</dbReference>
<keyword evidence="5" id="KW-0050">Antiport</keyword>
<evidence type="ECO:0000256" key="9">
    <source>
        <dbReference type="ARBA" id="ARBA00022989"/>
    </source>
</evidence>
<evidence type="ECO:0000256" key="11">
    <source>
        <dbReference type="ARBA" id="ARBA00045636"/>
    </source>
</evidence>
<accession>A0AA91EIJ7</accession>
<reference evidence="13 14" key="1">
    <citation type="submission" date="2016-04" db="EMBL/GenBank/DDBJ databases">
        <title>ATOL: Assembling a taxonomically balanced genome-scale reconstruction of the evolutionary history of the Enterobacteriaceae.</title>
        <authorList>
            <person name="Plunkett G.III."/>
            <person name="Neeno-Eckwall E.C."/>
            <person name="Glasner J.D."/>
            <person name="Perna N.T."/>
        </authorList>
    </citation>
    <scope>NUCLEOTIDE SEQUENCE [LARGE SCALE GENOMIC DNA]</scope>
    <source>
        <strain evidence="13 14">ATCC 12841</strain>
    </source>
</reference>
<organism evidence="13 14">
    <name type="scientific">Obesumbacterium proteus ATCC 12841</name>
    <dbReference type="NCBI Taxonomy" id="1354268"/>
    <lineage>
        <taxon>Bacteria</taxon>
        <taxon>Pseudomonadati</taxon>
        <taxon>Pseudomonadota</taxon>
        <taxon>Gammaproteobacteria</taxon>
        <taxon>Enterobacterales</taxon>
        <taxon>Hafniaceae</taxon>
        <taxon>Obesumbacterium</taxon>
    </lineage>
</organism>
<keyword evidence="10 12" id="KW-0472">Membrane</keyword>
<comment type="caution">
    <text evidence="13">The sequence shown here is derived from an EMBL/GenBank/DDBJ whole genome shotgun (WGS) entry which is preliminary data.</text>
</comment>
<keyword evidence="8 12" id="KW-0812">Transmembrane</keyword>
<gene>
    <name evidence="13" type="ORF">M993_01349</name>
</gene>
<comment type="function">
    <text evidence="11">Major component of the acid-resistance (AR) system allowing enteric pathogens to survive the acidic environment in the stomach. Exchanges extracellular arginine for its intracellular decarboxylation product agmatine (Agm) thereby expelling intracellular protons. Probably undergoes several conformational states in order to translocate the substrate across the membrane; keeps the substrate accessible to only 1 side of the membrane at a time by opening and closing 3 membrane-internal gates.</text>
</comment>
<evidence type="ECO:0000313" key="14">
    <source>
        <dbReference type="Proteomes" id="UP000078431"/>
    </source>
</evidence>
<evidence type="ECO:0000256" key="4">
    <source>
        <dbReference type="ARBA" id="ARBA00022448"/>
    </source>
</evidence>
<dbReference type="Proteomes" id="UP000078431">
    <property type="component" value="Unassembled WGS sequence"/>
</dbReference>
<evidence type="ECO:0000256" key="5">
    <source>
        <dbReference type="ARBA" id="ARBA00022449"/>
    </source>
</evidence>
<dbReference type="AlphaFoldDB" id="A0AA91EIJ7"/>
<dbReference type="PIRSF" id="PIRSF006060">
    <property type="entry name" value="AA_transporter"/>
    <property type="match status" value="1"/>
</dbReference>
<feature type="transmembrane region" description="Helical" evidence="12">
    <location>
        <begin position="324"/>
        <end position="344"/>
    </location>
</feature>
<keyword evidence="4" id="KW-0813">Transport</keyword>
<dbReference type="GO" id="GO:0005886">
    <property type="term" value="C:plasma membrane"/>
    <property type="evidence" value="ECO:0007669"/>
    <property type="project" value="UniProtKB-SubCell"/>
</dbReference>
<evidence type="ECO:0000256" key="2">
    <source>
        <dbReference type="ARBA" id="ARBA00008220"/>
    </source>
</evidence>
<keyword evidence="6" id="KW-1003">Cell membrane</keyword>
<feature type="transmembrane region" description="Helical" evidence="12">
    <location>
        <begin position="91"/>
        <end position="116"/>
    </location>
</feature>
<feature type="transmembrane region" description="Helical" evidence="12">
    <location>
        <begin position="274"/>
        <end position="296"/>
    </location>
</feature>
<keyword evidence="9 12" id="KW-1133">Transmembrane helix</keyword>
<feature type="transmembrane region" description="Helical" evidence="12">
    <location>
        <begin position="41"/>
        <end position="61"/>
    </location>
</feature>
<name>A0AA91EIJ7_9GAMM</name>
<evidence type="ECO:0000256" key="12">
    <source>
        <dbReference type="SAM" id="Phobius"/>
    </source>
</evidence>
<feature type="transmembrane region" description="Helical" evidence="12">
    <location>
        <begin position="410"/>
        <end position="428"/>
    </location>
</feature>
<evidence type="ECO:0000256" key="6">
    <source>
        <dbReference type="ARBA" id="ARBA00022475"/>
    </source>
</evidence>
<feature type="transmembrane region" description="Helical" evidence="12">
    <location>
        <begin position="12"/>
        <end position="35"/>
    </location>
</feature>
<dbReference type="GO" id="GO:0015297">
    <property type="term" value="F:antiporter activity"/>
    <property type="evidence" value="ECO:0007669"/>
    <property type="project" value="UniProtKB-KW"/>
</dbReference>
<feature type="transmembrane region" description="Helical" evidence="12">
    <location>
        <begin position="153"/>
        <end position="173"/>
    </location>
</feature>
<evidence type="ECO:0000256" key="1">
    <source>
        <dbReference type="ARBA" id="ARBA00004429"/>
    </source>
</evidence>
<comment type="subcellular location">
    <subcellularLocation>
        <location evidence="1">Cell inner membrane</location>
        <topology evidence="1">Multi-pass membrane protein</topology>
    </subcellularLocation>
</comment>
<dbReference type="InterPro" id="IPR002293">
    <property type="entry name" value="AA/rel_permease1"/>
</dbReference>
<dbReference type="InterPro" id="IPR050367">
    <property type="entry name" value="APC_superfamily"/>
</dbReference>
<feature type="transmembrane region" description="Helical" evidence="12">
    <location>
        <begin position="229"/>
        <end position="254"/>
    </location>
</feature>
<evidence type="ECO:0000256" key="10">
    <source>
        <dbReference type="ARBA" id="ARBA00023136"/>
    </source>
</evidence>
<feature type="transmembrane region" description="Helical" evidence="12">
    <location>
        <begin position="350"/>
        <end position="374"/>
    </location>
</feature>
<keyword evidence="7" id="KW-0997">Cell inner membrane</keyword>
<keyword evidence="14" id="KW-1185">Reference proteome</keyword>
<dbReference type="RefSeq" id="WP_061553247.1">
    <property type="nucleotide sequence ID" value="NZ_LXEX01000022.1"/>
</dbReference>
<feature type="transmembrane region" description="Helical" evidence="12">
    <location>
        <begin position="386"/>
        <end position="404"/>
    </location>
</feature>
<comment type="similarity">
    <text evidence="2">Belongs to the amino acid-polyamine-organocation (APC) superfamily. Basic amino acid/polyamine antiporter (APA) (TC 2.A.3.2) family.</text>
</comment>
<proteinExistence type="inferred from homology"/>
<evidence type="ECO:0000256" key="7">
    <source>
        <dbReference type="ARBA" id="ARBA00022519"/>
    </source>
</evidence>